<dbReference type="PANTHER" id="PTHR34128:SF2">
    <property type="entry name" value="CYTOCHROME C-TYPE BIOGENESIS PROTEIN CCME HOMOLOG, MITOCHONDRIAL"/>
    <property type="match status" value="1"/>
</dbReference>
<dbReference type="EMBL" id="JBBNAE010000005">
    <property type="protein sequence ID" value="KAK9123037.1"/>
    <property type="molecule type" value="Genomic_DNA"/>
</dbReference>
<reference evidence="11 12" key="1">
    <citation type="submission" date="2024-01" db="EMBL/GenBank/DDBJ databases">
        <title>Genome assemblies of Stephania.</title>
        <authorList>
            <person name="Yang L."/>
        </authorList>
    </citation>
    <scope>NUCLEOTIDE SEQUENCE [LARGE SCALE GENOMIC DNA]</scope>
    <source>
        <strain evidence="11">QJT</strain>
        <tissue evidence="11">Leaf</tissue>
    </source>
</reference>
<dbReference type="HAMAP" id="MF_01959">
    <property type="entry name" value="CcmE"/>
    <property type="match status" value="1"/>
</dbReference>
<protein>
    <recommendedName>
        <fullName evidence="13">Cytochrome c-type biogenesis protein CcmE</fullName>
    </recommendedName>
</protein>
<evidence type="ECO:0000256" key="7">
    <source>
        <dbReference type="ARBA" id="ARBA00023004"/>
    </source>
</evidence>
<dbReference type="Pfam" id="PF03100">
    <property type="entry name" value="CcmE"/>
    <property type="match status" value="1"/>
</dbReference>
<dbReference type="Gene3D" id="2.40.50.140">
    <property type="entry name" value="Nucleic acid-binding proteins"/>
    <property type="match status" value="1"/>
</dbReference>
<accession>A0AAP0NWZ6</accession>
<dbReference type="GO" id="GO:0017004">
    <property type="term" value="P:cytochrome complex assembly"/>
    <property type="evidence" value="ECO:0007669"/>
    <property type="project" value="UniProtKB-KW"/>
</dbReference>
<dbReference type="Proteomes" id="UP001417504">
    <property type="component" value="Unassembled WGS sequence"/>
</dbReference>
<dbReference type="InterPro" id="IPR012340">
    <property type="entry name" value="NA-bd_OB-fold"/>
</dbReference>
<evidence type="ECO:0000256" key="2">
    <source>
        <dbReference type="ARBA" id="ARBA00022617"/>
    </source>
</evidence>
<evidence type="ECO:0008006" key="13">
    <source>
        <dbReference type="Google" id="ProtNLM"/>
    </source>
</evidence>
<dbReference type="InterPro" id="IPR004329">
    <property type="entry name" value="CcmE"/>
</dbReference>
<keyword evidence="12" id="KW-1185">Reference proteome</keyword>
<feature type="region of interest" description="Disordered" evidence="9">
    <location>
        <begin position="25"/>
        <end position="51"/>
    </location>
</feature>
<evidence type="ECO:0000256" key="8">
    <source>
        <dbReference type="ARBA" id="ARBA00023136"/>
    </source>
</evidence>
<dbReference type="InterPro" id="IPR036127">
    <property type="entry name" value="CcmE-like_sf"/>
</dbReference>
<evidence type="ECO:0000313" key="11">
    <source>
        <dbReference type="EMBL" id="KAK9123037.1"/>
    </source>
</evidence>
<evidence type="ECO:0000256" key="1">
    <source>
        <dbReference type="ARBA" id="ARBA00004370"/>
    </source>
</evidence>
<organism evidence="11 12">
    <name type="scientific">Stephania japonica</name>
    <dbReference type="NCBI Taxonomy" id="461633"/>
    <lineage>
        <taxon>Eukaryota</taxon>
        <taxon>Viridiplantae</taxon>
        <taxon>Streptophyta</taxon>
        <taxon>Embryophyta</taxon>
        <taxon>Tracheophyta</taxon>
        <taxon>Spermatophyta</taxon>
        <taxon>Magnoliopsida</taxon>
        <taxon>Ranunculales</taxon>
        <taxon>Menispermaceae</taxon>
        <taxon>Menispermoideae</taxon>
        <taxon>Cissampelideae</taxon>
        <taxon>Stephania</taxon>
    </lineage>
</organism>
<dbReference type="SUPFAM" id="SSF82093">
    <property type="entry name" value="Heme chaperone CcmE"/>
    <property type="match status" value="1"/>
</dbReference>
<keyword evidence="8 10" id="KW-0472">Membrane</keyword>
<keyword evidence="2" id="KW-0349">Heme</keyword>
<evidence type="ECO:0000313" key="12">
    <source>
        <dbReference type="Proteomes" id="UP001417504"/>
    </source>
</evidence>
<keyword evidence="5" id="KW-0201">Cytochrome c-type biogenesis</keyword>
<dbReference type="PANTHER" id="PTHR34128">
    <property type="entry name" value="CYTOCHROME C-TYPE BIOGENESIS PROTEIN CCME HOMOLOG, MITOCHONDRIAL"/>
    <property type="match status" value="1"/>
</dbReference>
<dbReference type="GO" id="GO:0005886">
    <property type="term" value="C:plasma membrane"/>
    <property type="evidence" value="ECO:0007669"/>
    <property type="project" value="InterPro"/>
</dbReference>
<feature type="transmembrane region" description="Helical" evidence="10">
    <location>
        <begin position="67"/>
        <end position="88"/>
    </location>
</feature>
<sequence>MASLSRLCRHSRLYAAAAAAAAARPHILQQQHHQRRPRLLSTLRRPPSRPRTVDIGARARQLQNRRLWTYALTFSCVAGFIIVVLSSFEDQLVFYITPTEALEKFTQNPNKSRFRLGGLVLEGSVAQPPSSPFMEFVVTDLITDILVRYQGSLPDLFREGHSVVVEGFVRPLEDHQEAATAAAAAATEKARGIGCFFSATEVLAKHDEKYMPAEVAKAIDANKKKIAAAAAAAEAPVEVERR</sequence>
<keyword evidence="7" id="KW-0408">Iron</keyword>
<keyword evidence="4" id="KW-0479">Metal-binding</keyword>
<keyword evidence="3 10" id="KW-0812">Transmembrane</keyword>
<evidence type="ECO:0000256" key="3">
    <source>
        <dbReference type="ARBA" id="ARBA00022692"/>
    </source>
</evidence>
<name>A0AAP0NWZ6_9MAGN</name>
<gene>
    <name evidence="11" type="ORF">Sjap_012639</name>
</gene>
<evidence type="ECO:0000256" key="4">
    <source>
        <dbReference type="ARBA" id="ARBA00022723"/>
    </source>
</evidence>
<dbReference type="AlphaFoldDB" id="A0AAP0NWZ6"/>
<comment type="caution">
    <text evidence="11">The sequence shown here is derived from an EMBL/GenBank/DDBJ whole genome shotgun (WGS) entry which is preliminary data.</text>
</comment>
<comment type="subcellular location">
    <subcellularLocation>
        <location evidence="1">Membrane</location>
    </subcellularLocation>
</comment>
<evidence type="ECO:0000256" key="9">
    <source>
        <dbReference type="SAM" id="MobiDB-lite"/>
    </source>
</evidence>
<dbReference type="GO" id="GO:0046872">
    <property type="term" value="F:metal ion binding"/>
    <property type="evidence" value="ECO:0007669"/>
    <property type="project" value="UniProtKB-KW"/>
</dbReference>
<evidence type="ECO:0000256" key="6">
    <source>
        <dbReference type="ARBA" id="ARBA00022989"/>
    </source>
</evidence>
<keyword evidence="6 10" id="KW-1133">Transmembrane helix</keyword>
<dbReference type="GO" id="GO:0020037">
    <property type="term" value="F:heme binding"/>
    <property type="evidence" value="ECO:0007669"/>
    <property type="project" value="InterPro"/>
</dbReference>
<evidence type="ECO:0000256" key="5">
    <source>
        <dbReference type="ARBA" id="ARBA00022748"/>
    </source>
</evidence>
<evidence type="ECO:0000256" key="10">
    <source>
        <dbReference type="SAM" id="Phobius"/>
    </source>
</evidence>
<proteinExistence type="inferred from homology"/>
<dbReference type="GO" id="GO:0017003">
    <property type="term" value="P:protein-heme linkage"/>
    <property type="evidence" value="ECO:0007669"/>
    <property type="project" value="InterPro"/>
</dbReference>